<organism evidence="3 4">
    <name type="scientific">Aurantiacibacter rhizosphaerae</name>
    <dbReference type="NCBI Taxonomy" id="2691582"/>
    <lineage>
        <taxon>Bacteria</taxon>
        <taxon>Pseudomonadati</taxon>
        <taxon>Pseudomonadota</taxon>
        <taxon>Alphaproteobacteria</taxon>
        <taxon>Sphingomonadales</taxon>
        <taxon>Erythrobacteraceae</taxon>
        <taxon>Aurantiacibacter</taxon>
    </lineage>
</organism>
<sequence>MPMTQGSQDTIDARPKGRKRRLLRKVFRILFVCLLVAVAIVWLRRERIADNVIADALAQRDIPATYTIETISPGKQVLSDIVIGDPDRPDLTVERIDVLITPRFGLPDVTEIRLIRPRLFGTVRDGVVSFGTLDPLIFTGGDGPFEFPALNLAIDDGRALMETDYGRVGVKLSGGGHLRGGFQGVLAAVAPDLSAGDCRGEDVTLFGNVSIDAERPEFHGPVRFAALNCEESGLAITDTGVELDLQAERNLAEYEGDIAFVAGSVSVADMAAAMRGDGSFTWHDEDLNIRYDVTASDADTPYAAVGSLTLEGRVRALENFRQVEIEGDLAGENLQMGRQLLAGLADAESASGGTLLQPLLARFESSLLRELRGSTVSASFTARRDENRSSIAIPQASLRGGSGATLLALSRGQITMGQGRGGGSSAIPFFSGNFQTGGSGLPRISGRMEQAASGALEMRMAMAEYSAGNASIALPQLRLLQGSGGRIALSGRALASGALPGGFVSGLIIPLDVTVSPGGDLAMWRGCRDLRFDRLTLANLSLGRQSITLCPQSGQPILRYGSGGLKFAAGTNALNLSGTLAQTPIRLRSGPLGVAYPGAFAARDLDIELGPQGRAQRFTITDLRADLSAESIGGDFTGADVFLASVPLDIFDASGNWRYVDDRLKIEQGDFRLEDRQENDRFEPMVARDATLSLFDNVLLADAVLREPVTGRAISDVQIAHNLGSGTGHADLNVQGITFDDALQPAPTAGQCLDSPVSAQQRPRGLTCLALGVVSNVEGTVTGTGRIDWNAVEVTSSGQFSSDSLNLAAAFGPVRGASGTVVFTDLLNLTTAPDQRIAIESVNPGIEVLDGEVLFQLRNAEVLAVQGGSWPFMGGTLRLRPVNIRFGVEEERSYILVIEGLEASRFVEQMELGNLAASGIFDGTVPIIFDAAGNGRLEAGILNSRPPGGHVSYVGELTYEDIGFFGNLAFSALRDLSYDAMTIAMDGPLTGELVTQVRFEGVGQGETAESNIVTRAIADLPIELRINIRAPFYKLINSIRALYDPSAVRDPRDLGLLADDGVILRDAVDQETVDERDAAAEEEAQRELNEALDAYEDEFENDEADIQPQESEAMQ</sequence>
<keyword evidence="4" id="KW-1185">Reference proteome</keyword>
<reference evidence="3 4" key="1">
    <citation type="submission" date="2019-12" db="EMBL/GenBank/DDBJ databases">
        <authorList>
            <person name="Lee S.D."/>
        </authorList>
    </citation>
    <scope>NUCLEOTIDE SEQUENCE [LARGE SCALE GENOMIC DNA]</scope>
    <source>
        <strain evidence="3 4">GH3-10</strain>
    </source>
</reference>
<dbReference type="Pfam" id="PF11739">
    <property type="entry name" value="YdbH-like"/>
    <property type="match status" value="1"/>
</dbReference>
<feature type="transmembrane region" description="Helical" evidence="2">
    <location>
        <begin position="26"/>
        <end position="43"/>
    </location>
</feature>
<keyword evidence="2" id="KW-0812">Transmembrane</keyword>
<proteinExistence type="predicted"/>
<comment type="caution">
    <text evidence="3">The sequence shown here is derived from an EMBL/GenBank/DDBJ whole genome shotgun (WGS) entry which is preliminary data.</text>
</comment>
<dbReference type="EMBL" id="WUBR01000002">
    <property type="protein sequence ID" value="MWV28291.1"/>
    <property type="molecule type" value="Genomic_DNA"/>
</dbReference>
<evidence type="ECO:0000256" key="2">
    <source>
        <dbReference type="SAM" id="Phobius"/>
    </source>
</evidence>
<protein>
    <submittedName>
        <fullName evidence="3">Exoprotein</fullName>
    </submittedName>
</protein>
<evidence type="ECO:0000313" key="4">
    <source>
        <dbReference type="Proteomes" id="UP000461409"/>
    </source>
</evidence>
<feature type="region of interest" description="Disordered" evidence="1">
    <location>
        <begin position="1094"/>
        <end position="1115"/>
    </location>
</feature>
<reference evidence="3 4" key="2">
    <citation type="submission" date="2020-02" db="EMBL/GenBank/DDBJ databases">
        <title>Erythrobacter dongmakensis sp. nov., isolated from a tidal mudflat.</title>
        <authorList>
            <person name="Kim I.S."/>
        </authorList>
    </citation>
    <scope>NUCLEOTIDE SEQUENCE [LARGE SCALE GENOMIC DNA]</scope>
    <source>
        <strain evidence="3 4">GH3-10</strain>
    </source>
</reference>
<name>A0A844XCN9_9SPHN</name>
<feature type="compositionally biased region" description="Acidic residues" evidence="1">
    <location>
        <begin position="1094"/>
        <end position="1105"/>
    </location>
</feature>
<keyword evidence="2" id="KW-1133">Transmembrane helix</keyword>
<evidence type="ECO:0000313" key="3">
    <source>
        <dbReference type="EMBL" id="MWV28291.1"/>
    </source>
</evidence>
<keyword evidence="2" id="KW-0472">Membrane</keyword>
<dbReference type="AlphaFoldDB" id="A0A844XCN9"/>
<dbReference type="RefSeq" id="WP_160485901.1">
    <property type="nucleotide sequence ID" value="NZ_WUBR01000002.1"/>
</dbReference>
<dbReference type="Proteomes" id="UP000461409">
    <property type="component" value="Unassembled WGS sequence"/>
</dbReference>
<accession>A0A844XCN9</accession>
<evidence type="ECO:0000256" key="1">
    <source>
        <dbReference type="SAM" id="MobiDB-lite"/>
    </source>
</evidence>
<dbReference type="InterPro" id="IPR021730">
    <property type="entry name" value="YdbH"/>
</dbReference>
<gene>
    <name evidence="3" type="ORF">GRF63_10275</name>
</gene>